<keyword evidence="3" id="KW-1185">Reference proteome</keyword>
<comment type="caution">
    <text evidence="2">The sequence shown here is derived from an EMBL/GenBank/DDBJ whole genome shotgun (WGS) entry which is preliminary data.</text>
</comment>
<feature type="compositionally biased region" description="Acidic residues" evidence="1">
    <location>
        <begin position="65"/>
        <end position="77"/>
    </location>
</feature>
<feature type="region of interest" description="Disordered" evidence="1">
    <location>
        <begin position="53"/>
        <end position="90"/>
    </location>
</feature>
<protein>
    <submittedName>
        <fullName evidence="2">Uncharacterized protein</fullName>
    </submittedName>
</protein>
<reference evidence="2 3" key="1">
    <citation type="journal article" date="2023" name="Sci. Data">
        <title>Genome assembly of the Korean intertidal mud-creeper Batillaria attramentaria.</title>
        <authorList>
            <person name="Patra A.K."/>
            <person name="Ho P.T."/>
            <person name="Jun S."/>
            <person name="Lee S.J."/>
            <person name="Kim Y."/>
            <person name="Won Y.J."/>
        </authorList>
    </citation>
    <scope>NUCLEOTIDE SEQUENCE [LARGE SCALE GENOMIC DNA]</scope>
    <source>
        <strain evidence="2">Wonlab-2016</strain>
    </source>
</reference>
<proteinExistence type="predicted"/>
<dbReference type="AlphaFoldDB" id="A0ABD0K3T3"/>
<feature type="region of interest" description="Disordered" evidence="1">
    <location>
        <begin position="1"/>
        <end position="29"/>
    </location>
</feature>
<evidence type="ECO:0000313" key="2">
    <source>
        <dbReference type="EMBL" id="KAK7481457.1"/>
    </source>
</evidence>
<sequence>MSDSEDTPKDREHSDLEVEALLGDSPSGVTSLTQEAQAMKARNELMVKTLQELSGKSKKRKYESDSDSDFCDPDGDMDITSVKANENEDEDPDLQVVKIIAKRQYKKNMKLKNRL</sequence>
<dbReference type="EMBL" id="JACVVK020000262">
    <property type="protein sequence ID" value="KAK7481457.1"/>
    <property type="molecule type" value="Genomic_DNA"/>
</dbReference>
<gene>
    <name evidence="2" type="ORF">BaRGS_00027308</name>
</gene>
<accession>A0ABD0K3T3</accession>
<feature type="compositionally biased region" description="Basic and acidic residues" evidence="1">
    <location>
        <begin position="1"/>
        <end position="16"/>
    </location>
</feature>
<dbReference type="Proteomes" id="UP001519460">
    <property type="component" value="Unassembled WGS sequence"/>
</dbReference>
<organism evidence="2 3">
    <name type="scientific">Batillaria attramentaria</name>
    <dbReference type="NCBI Taxonomy" id="370345"/>
    <lineage>
        <taxon>Eukaryota</taxon>
        <taxon>Metazoa</taxon>
        <taxon>Spiralia</taxon>
        <taxon>Lophotrochozoa</taxon>
        <taxon>Mollusca</taxon>
        <taxon>Gastropoda</taxon>
        <taxon>Caenogastropoda</taxon>
        <taxon>Sorbeoconcha</taxon>
        <taxon>Cerithioidea</taxon>
        <taxon>Batillariidae</taxon>
        <taxon>Batillaria</taxon>
    </lineage>
</organism>
<evidence type="ECO:0000313" key="3">
    <source>
        <dbReference type="Proteomes" id="UP001519460"/>
    </source>
</evidence>
<evidence type="ECO:0000256" key="1">
    <source>
        <dbReference type="SAM" id="MobiDB-lite"/>
    </source>
</evidence>
<name>A0ABD0K3T3_9CAEN</name>